<evidence type="ECO:0000313" key="3">
    <source>
        <dbReference type="EMBL" id="MCW1922575.1"/>
    </source>
</evidence>
<keyword evidence="2" id="KW-0732">Signal</keyword>
<keyword evidence="4" id="KW-1185">Reference proteome</keyword>
<sequence>MKTALTLALFLAAVCPGQEANPFVKKGESKKEAPPAGPSYVGILEQILVPPDLIETWLLKNGIPEDATALRATVQQWIREGKATCDHTSVGVGVAGRKATNESILEQTYPTEYAPNGSGVWPLPSSFETRNLGYTVEFDPAGEGEERHLFATGEFVEMLESTPHHPLIEKTRHPGDVFLPVIRSVRLSEGELTGEQDDPFAEATPSAGPRRVVMSASEPGTVALISRIDPLPTEREAGVSTRLVFLRGALEEKVHPTPPLPPRIHISYKSVKVTHVVFSEWLQSRPPLEVPESAWKFVSSLKGEQAPTLLEAADGIFQSDGRWVLENIREVIYPTEWEPSNVRTLVEKWEAPEQQNQDGKKVNGIGTFARYKIEAAPGLAGASLPVSFETRNTGVTLEMEVPRMGDDPVIRLAFDRVDVVGESVYRRIEDNGQWIPDMKLPLFATNRCTTSCRLERGRWTLISSGTEFNGPGKADRDQCLLMFVKVE</sequence>
<name>A0ABT3GG43_9BACT</name>
<protein>
    <submittedName>
        <fullName evidence="3">Uncharacterized protein</fullName>
    </submittedName>
</protein>
<dbReference type="RefSeq" id="WP_264486684.1">
    <property type="nucleotide sequence ID" value="NZ_JAPDDT010000003.1"/>
</dbReference>
<dbReference type="EMBL" id="JAPDDT010000003">
    <property type="protein sequence ID" value="MCW1922575.1"/>
    <property type="molecule type" value="Genomic_DNA"/>
</dbReference>
<evidence type="ECO:0000256" key="2">
    <source>
        <dbReference type="SAM" id="SignalP"/>
    </source>
</evidence>
<comment type="caution">
    <text evidence="3">The sequence shown here is derived from an EMBL/GenBank/DDBJ whole genome shotgun (WGS) entry which is preliminary data.</text>
</comment>
<dbReference type="Proteomes" id="UP001320876">
    <property type="component" value="Unassembled WGS sequence"/>
</dbReference>
<feature type="signal peptide" evidence="2">
    <location>
        <begin position="1"/>
        <end position="20"/>
    </location>
</feature>
<organism evidence="3 4">
    <name type="scientific">Luteolibacter arcticus</name>
    <dbReference type="NCBI Taxonomy" id="1581411"/>
    <lineage>
        <taxon>Bacteria</taxon>
        <taxon>Pseudomonadati</taxon>
        <taxon>Verrucomicrobiota</taxon>
        <taxon>Verrucomicrobiia</taxon>
        <taxon>Verrucomicrobiales</taxon>
        <taxon>Verrucomicrobiaceae</taxon>
        <taxon>Luteolibacter</taxon>
    </lineage>
</organism>
<gene>
    <name evidence="3" type="ORF">OKA05_08410</name>
</gene>
<feature type="region of interest" description="Disordered" evidence="1">
    <location>
        <begin position="190"/>
        <end position="211"/>
    </location>
</feature>
<accession>A0ABT3GG43</accession>
<evidence type="ECO:0000313" key="4">
    <source>
        <dbReference type="Proteomes" id="UP001320876"/>
    </source>
</evidence>
<feature type="chain" id="PRO_5047294143" evidence="2">
    <location>
        <begin position="21"/>
        <end position="487"/>
    </location>
</feature>
<evidence type="ECO:0000256" key="1">
    <source>
        <dbReference type="SAM" id="MobiDB-lite"/>
    </source>
</evidence>
<reference evidence="3 4" key="1">
    <citation type="submission" date="2022-10" db="EMBL/GenBank/DDBJ databases">
        <title>Luteolibacter arcticus strain CCTCC AB 2014275, whole genome shotgun sequencing project.</title>
        <authorList>
            <person name="Zhao G."/>
            <person name="Shen L."/>
        </authorList>
    </citation>
    <scope>NUCLEOTIDE SEQUENCE [LARGE SCALE GENOMIC DNA]</scope>
    <source>
        <strain evidence="3 4">CCTCC AB 2014275</strain>
    </source>
</reference>
<proteinExistence type="predicted"/>